<proteinExistence type="predicted"/>
<dbReference type="OrthoDB" id="1669311at2"/>
<sequence>MRFQRGQAIVEFALILPLFILVIFGTIYFGMAFSDYIALNSFARSSAREASISTETAPYNDIKAKYGQKDLPANLYEWDTTKGFKIEDVSITNNGKSSQNVQVTIDAKLSTDQDSLAQIFRNILGEDSLFDIHIQYTMYKEPSSSSS</sequence>
<dbReference type="RefSeq" id="WP_118175981.1">
    <property type="nucleotide sequence ID" value="NZ_JAQEAO010000002.1"/>
</dbReference>
<accession>A0A414NX05</accession>
<feature type="domain" description="TadE-like" evidence="2">
    <location>
        <begin position="6"/>
        <end position="48"/>
    </location>
</feature>
<evidence type="ECO:0000313" key="3">
    <source>
        <dbReference type="EMBL" id="RHF51796.1"/>
    </source>
</evidence>
<feature type="transmembrane region" description="Helical" evidence="1">
    <location>
        <begin position="12"/>
        <end position="33"/>
    </location>
</feature>
<protein>
    <submittedName>
        <fullName evidence="3">Pilus assembly protein</fullName>
    </submittedName>
</protein>
<keyword evidence="1" id="KW-1133">Transmembrane helix</keyword>
<gene>
    <name evidence="3" type="ORF">DW674_06115</name>
</gene>
<evidence type="ECO:0000313" key="4">
    <source>
        <dbReference type="Proteomes" id="UP000283442"/>
    </source>
</evidence>
<dbReference type="EMBL" id="QRHE01000005">
    <property type="protein sequence ID" value="RHF51796.1"/>
    <property type="molecule type" value="Genomic_DNA"/>
</dbReference>
<evidence type="ECO:0000256" key="1">
    <source>
        <dbReference type="SAM" id="Phobius"/>
    </source>
</evidence>
<keyword evidence="1" id="KW-0812">Transmembrane</keyword>
<organism evidence="3 4">
    <name type="scientific">Mitsuokella multacida</name>
    <dbReference type="NCBI Taxonomy" id="52226"/>
    <lineage>
        <taxon>Bacteria</taxon>
        <taxon>Bacillati</taxon>
        <taxon>Bacillota</taxon>
        <taxon>Negativicutes</taxon>
        <taxon>Selenomonadales</taxon>
        <taxon>Selenomonadaceae</taxon>
        <taxon>Mitsuokella</taxon>
    </lineage>
</organism>
<evidence type="ECO:0000259" key="2">
    <source>
        <dbReference type="Pfam" id="PF07811"/>
    </source>
</evidence>
<reference evidence="3 4" key="1">
    <citation type="submission" date="2018-08" db="EMBL/GenBank/DDBJ databases">
        <title>A genome reference for cultivated species of the human gut microbiota.</title>
        <authorList>
            <person name="Zou Y."/>
            <person name="Xue W."/>
            <person name="Luo G."/>
        </authorList>
    </citation>
    <scope>NUCLEOTIDE SEQUENCE [LARGE SCALE GENOMIC DNA]</scope>
    <source>
        <strain evidence="3 4">AM25-21AC</strain>
    </source>
</reference>
<dbReference type="InterPro" id="IPR012495">
    <property type="entry name" value="TadE-like_dom"/>
</dbReference>
<dbReference type="Proteomes" id="UP000283442">
    <property type="component" value="Unassembled WGS sequence"/>
</dbReference>
<name>A0A414NX05_9FIRM</name>
<dbReference type="AlphaFoldDB" id="A0A414NX05"/>
<comment type="caution">
    <text evidence="3">The sequence shown here is derived from an EMBL/GenBank/DDBJ whole genome shotgun (WGS) entry which is preliminary data.</text>
</comment>
<keyword evidence="1" id="KW-0472">Membrane</keyword>
<dbReference type="Pfam" id="PF07811">
    <property type="entry name" value="TadE"/>
    <property type="match status" value="1"/>
</dbReference>